<feature type="transmembrane region" description="Helical" evidence="1">
    <location>
        <begin position="17"/>
        <end position="36"/>
    </location>
</feature>
<name>A0A382E6Z9_9ZZZZ</name>
<accession>A0A382E6Z9</accession>
<evidence type="ECO:0000259" key="2">
    <source>
        <dbReference type="Pfam" id="PF06181"/>
    </source>
</evidence>
<dbReference type="InterPro" id="IPR010389">
    <property type="entry name" value="Urate_ox_N"/>
</dbReference>
<dbReference type="InterPro" id="IPR036909">
    <property type="entry name" value="Cyt_c-like_dom_sf"/>
</dbReference>
<organism evidence="3">
    <name type="scientific">marine metagenome</name>
    <dbReference type="NCBI Taxonomy" id="408172"/>
    <lineage>
        <taxon>unclassified sequences</taxon>
        <taxon>metagenomes</taxon>
        <taxon>ecological metagenomes</taxon>
    </lineage>
</organism>
<proteinExistence type="predicted"/>
<dbReference type="AlphaFoldDB" id="A0A382E6Z9"/>
<feature type="transmembrane region" description="Helical" evidence="1">
    <location>
        <begin position="285"/>
        <end position="303"/>
    </location>
</feature>
<feature type="transmembrane region" description="Helical" evidence="1">
    <location>
        <begin position="116"/>
        <end position="137"/>
    </location>
</feature>
<feature type="transmembrane region" description="Helical" evidence="1">
    <location>
        <begin position="254"/>
        <end position="273"/>
    </location>
</feature>
<dbReference type="GO" id="GO:0020037">
    <property type="term" value="F:heme binding"/>
    <property type="evidence" value="ECO:0007669"/>
    <property type="project" value="InterPro"/>
</dbReference>
<protein>
    <recommendedName>
        <fullName evidence="2">Urate oxidase N-terminal domain-containing protein</fullName>
    </recommendedName>
</protein>
<feature type="transmembrane region" description="Helical" evidence="1">
    <location>
        <begin position="230"/>
        <end position="248"/>
    </location>
</feature>
<keyword evidence="1" id="KW-0472">Membrane</keyword>
<dbReference type="GO" id="GO:0009055">
    <property type="term" value="F:electron transfer activity"/>
    <property type="evidence" value="ECO:0007669"/>
    <property type="project" value="InterPro"/>
</dbReference>
<evidence type="ECO:0000256" key="1">
    <source>
        <dbReference type="SAM" id="Phobius"/>
    </source>
</evidence>
<evidence type="ECO:0000313" key="3">
    <source>
        <dbReference type="EMBL" id="SVB46235.1"/>
    </source>
</evidence>
<keyword evidence="1" id="KW-1133">Transmembrane helix</keyword>
<reference evidence="3" key="1">
    <citation type="submission" date="2018-05" db="EMBL/GenBank/DDBJ databases">
        <authorList>
            <person name="Lanie J.A."/>
            <person name="Ng W.-L."/>
            <person name="Kazmierczak K.M."/>
            <person name="Andrzejewski T.M."/>
            <person name="Davidsen T.M."/>
            <person name="Wayne K.J."/>
            <person name="Tettelin H."/>
            <person name="Glass J.I."/>
            <person name="Rusch D."/>
            <person name="Podicherti R."/>
            <person name="Tsui H.-C.T."/>
            <person name="Winkler M.E."/>
        </authorList>
    </citation>
    <scope>NUCLEOTIDE SEQUENCE</scope>
</reference>
<feature type="transmembrane region" description="Helical" evidence="1">
    <location>
        <begin position="84"/>
        <end position="104"/>
    </location>
</feature>
<dbReference type="EMBL" id="UINC01042933">
    <property type="protein sequence ID" value="SVB46235.1"/>
    <property type="molecule type" value="Genomic_DNA"/>
</dbReference>
<feature type="transmembrane region" description="Helical" evidence="1">
    <location>
        <begin position="177"/>
        <end position="197"/>
    </location>
</feature>
<dbReference type="Pfam" id="PF06181">
    <property type="entry name" value="Urate_ox_N"/>
    <property type="match status" value="1"/>
</dbReference>
<gene>
    <name evidence="3" type="ORF">METZ01_LOCUS199089</name>
</gene>
<dbReference type="SUPFAM" id="SSF46626">
    <property type="entry name" value="Cytochrome c"/>
    <property type="match status" value="1"/>
</dbReference>
<keyword evidence="1" id="KW-0812">Transmembrane</keyword>
<feature type="domain" description="Urate oxidase N-terminal" evidence="2">
    <location>
        <begin position="8"/>
        <end position="299"/>
    </location>
</feature>
<sequence>MEMDIAWQEWLGLMIRWLHVVAGIAWIGTSFYFIWLDQSLRRREDLPEKVHGESWSVHGGGFYHAQKYLVAPDRMPTELHWFKYEAYFTWISGFALLAVLYYWGAESFLMDPNRAALSPTTAILTSVGFLAGGWIAYDLLCRSVVGRYTGALAISVFILVVATGWGLTQVFNDRAAFLHVGAVIGTIMSANVFFVIIPNQKKVVADLQAGRNPEPNLGLQAKQRSLHNNYLTLPVVLLMVSFHYPVLFGGGAERGWVVIALILLIGGVVRHFFNSQHAGLTGRGLLWQWPTAALLSVALIVFLSPTRSHENLAVSDDRALSIITLHCASCHAAEPADPAFQSPPAGLHLENLEHLRTHGIRVLAQAVTNQAMPLGNRTGMTKKERAELGAWIEKHH</sequence>
<feature type="transmembrane region" description="Helical" evidence="1">
    <location>
        <begin position="149"/>
        <end position="171"/>
    </location>
</feature>